<comment type="caution">
    <text evidence="1">The sequence shown here is derived from an EMBL/GenBank/DDBJ whole genome shotgun (WGS) entry which is preliminary data.</text>
</comment>
<proteinExistence type="predicted"/>
<name>A0A644XGE2_9ZZZZ</name>
<reference evidence="1" key="1">
    <citation type="submission" date="2019-08" db="EMBL/GenBank/DDBJ databases">
        <authorList>
            <person name="Kucharzyk K."/>
            <person name="Murdoch R.W."/>
            <person name="Higgins S."/>
            <person name="Loffler F."/>
        </authorList>
    </citation>
    <scope>NUCLEOTIDE SEQUENCE</scope>
</reference>
<gene>
    <name evidence="1" type="ORF">SDC9_59539</name>
</gene>
<dbReference type="EMBL" id="VSSQ01002080">
    <property type="protein sequence ID" value="MPM13184.1"/>
    <property type="molecule type" value="Genomic_DNA"/>
</dbReference>
<sequence length="186" mass="21083">MDDLPDRFHYGFFSPGGIEHPYRAAVLTAEALEENPDLKTAAVDTVPPDDRRQIGLRVDSVENRLLNNRATEIRLLHRHTAAFHNGCFNLSEREGTASPHICKDQQQPGILTHRQPGFLCKRKVFQNCLQHSLGRLELFPLKCRLDGSEHILIQFHHSMLESVSYAFSEFHPSHPSNSDHKATGGR</sequence>
<dbReference type="AlphaFoldDB" id="A0A644XGE2"/>
<accession>A0A644XGE2</accession>
<protein>
    <submittedName>
        <fullName evidence="1">Uncharacterized protein</fullName>
    </submittedName>
</protein>
<evidence type="ECO:0000313" key="1">
    <source>
        <dbReference type="EMBL" id="MPM13184.1"/>
    </source>
</evidence>
<organism evidence="1">
    <name type="scientific">bioreactor metagenome</name>
    <dbReference type="NCBI Taxonomy" id="1076179"/>
    <lineage>
        <taxon>unclassified sequences</taxon>
        <taxon>metagenomes</taxon>
        <taxon>ecological metagenomes</taxon>
    </lineage>
</organism>